<proteinExistence type="predicted"/>
<reference evidence="2" key="1">
    <citation type="submission" date="2024-06" db="EMBL/GenBank/DDBJ databases">
        <authorList>
            <person name="Coelho C."/>
            <person name="Bento M."/>
            <person name="Garcia E."/>
            <person name="Camelo A."/>
            <person name="Brandao I."/>
            <person name="Espirito Santo C."/>
            <person name="Trovao J."/>
            <person name="Verissimo A."/>
            <person name="Costa J."/>
            <person name="Tiago I."/>
        </authorList>
    </citation>
    <scope>NUCLEOTIDE SEQUENCE</scope>
    <source>
        <strain evidence="2">KWT182</strain>
    </source>
</reference>
<feature type="compositionally biased region" description="Basic and acidic residues" evidence="1">
    <location>
        <begin position="76"/>
        <end position="92"/>
    </location>
</feature>
<feature type="compositionally biased region" description="Polar residues" evidence="1">
    <location>
        <begin position="50"/>
        <end position="61"/>
    </location>
</feature>
<dbReference type="AlphaFoldDB" id="A0AAU7QC08"/>
<organism evidence="2">
    <name type="scientific">Acerihabitans sp. KWT182</name>
    <dbReference type="NCBI Taxonomy" id="3157919"/>
    <lineage>
        <taxon>Bacteria</taxon>
        <taxon>Pseudomonadati</taxon>
        <taxon>Pseudomonadota</taxon>
        <taxon>Gammaproteobacteria</taxon>
        <taxon>Enterobacterales</taxon>
        <taxon>Pectobacteriaceae</taxon>
        <taxon>Acerihabitans</taxon>
    </lineage>
</organism>
<dbReference type="EMBL" id="CP157947">
    <property type="protein sequence ID" value="XBS70689.1"/>
    <property type="molecule type" value="Genomic_DNA"/>
</dbReference>
<feature type="region of interest" description="Disordered" evidence="1">
    <location>
        <begin position="50"/>
        <end position="93"/>
    </location>
</feature>
<sequence length="130" mass="14326">MSIEAVAKKNKISYATLVKWIETNMKDTVPDTDSLAEEFNKFVREVNPSKFSGQPKNTVSVESIGGIPPSAPGQRYRPDLSQDARRQVEPRHPAVAAVLSPQGVLAPQAVPVPEGTFWRPWEKTLFPDVG</sequence>
<accession>A0AAU7QC08</accession>
<gene>
    <name evidence="2" type="ORF">ABK905_05995</name>
</gene>
<evidence type="ECO:0000313" key="2">
    <source>
        <dbReference type="EMBL" id="XBS70689.1"/>
    </source>
</evidence>
<name>A0AAU7QC08_9GAMM</name>
<evidence type="ECO:0000256" key="1">
    <source>
        <dbReference type="SAM" id="MobiDB-lite"/>
    </source>
</evidence>
<protein>
    <submittedName>
        <fullName evidence="2">Uncharacterized protein</fullName>
    </submittedName>
</protein>